<accession>A0A2T2WMT3</accession>
<dbReference type="PANTHER" id="PTHR46066:SF2">
    <property type="entry name" value="CHITINASE DOMAIN-CONTAINING PROTEIN 1"/>
    <property type="match status" value="1"/>
</dbReference>
<evidence type="ECO:0000313" key="2">
    <source>
        <dbReference type="EMBL" id="PSR23544.1"/>
    </source>
</evidence>
<dbReference type="EMBL" id="PXYV01000005">
    <property type="protein sequence ID" value="PSR23544.1"/>
    <property type="molecule type" value="Genomic_DNA"/>
</dbReference>
<dbReference type="Proteomes" id="UP000241848">
    <property type="component" value="Unassembled WGS sequence"/>
</dbReference>
<dbReference type="PROSITE" id="PS51910">
    <property type="entry name" value="GH18_2"/>
    <property type="match status" value="1"/>
</dbReference>
<feature type="domain" description="GH18" evidence="1">
    <location>
        <begin position="58"/>
        <end position="357"/>
    </location>
</feature>
<dbReference type="SUPFAM" id="SSF51445">
    <property type="entry name" value="(Trans)glycosidases"/>
    <property type="match status" value="1"/>
</dbReference>
<dbReference type="InterPro" id="IPR029070">
    <property type="entry name" value="Chitinase_insertion_sf"/>
</dbReference>
<dbReference type="Gene3D" id="3.20.20.80">
    <property type="entry name" value="Glycosidases"/>
    <property type="match status" value="1"/>
</dbReference>
<sequence>MTSIRSDSVSRIIVKAAIPTDTAVRSTEITVHARSTKHPANAAKKSQRQIKKADKATPMVLGYYVPGVAALADLRAHAQQITAIAPFWYSLRVNGTLHDLGSSVSLTRWCVAHHIAVYPMVINGYGNTNALQNPTYYTRDLAFLVKLARTSGYAGLNLDFESLNNDDEGLLDRFVAALAHELHREGKKLIVSVGPRTSNSNGYHVYNYQSLGASANYVDLMLYDEHDNTSAPGPVAGLNWADAIVQYARATIPDSKILVGLAGYGYNWASTGSTTVTDAQALNLVDRYGYDWDGGSVQEPEVTYSVDGVRHVVWFEDSYSEAFKVRWVRQYGLGGVALWALGQENQGVWAMLHTMLP</sequence>
<dbReference type="InterPro" id="IPR017853">
    <property type="entry name" value="GH"/>
</dbReference>
<comment type="caution">
    <text evidence="2">The sequence shown here is derived from an EMBL/GenBank/DDBJ whole genome shotgun (WGS) entry which is preliminary data.</text>
</comment>
<evidence type="ECO:0000313" key="3">
    <source>
        <dbReference type="Proteomes" id="UP000241848"/>
    </source>
</evidence>
<name>A0A2T2WMT3_9FIRM</name>
<reference evidence="2 3" key="1">
    <citation type="journal article" date="2014" name="BMC Genomics">
        <title>Comparison of environmental and isolate Sulfobacillus genomes reveals diverse carbon, sulfur, nitrogen, and hydrogen metabolisms.</title>
        <authorList>
            <person name="Justice N.B."/>
            <person name="Norman A."/>
            <person name="Brown C.T."/>
            <person name="Singh A."/>
            <person name="Thomas B.C."/>
            <person name="Banfield J.F."/>
        </authorList>
    </citation>
    <scope>NUCLEOTIDE SEQUENCE [LARGE SCALE GENOMIC DNA]</scope>
    <source>
        <strain evidence="2">AMDSBA3</strain>
    </source>
</reference>
<dbReference type="GO" id="GO:0008061">
    <property type="term" value="F:chitin binding"/>
    <property type="evidence" value="ECO:0007669"/>
    <property type="project" value="InterPro"/>
</dbReference>
<dbReference type="PANTHER" id="PTHR46066">
    <property type="entry name" value="CHITINASE DOMAIN-CONTAINING PROTEIN 1 FAMILY MEMBER"/>
    <property type="match status" value="1"/>
</dbReference>
<evidence type="ECO:0000259" key="1">
    <source>
        <dbReference type="PROSITE" id="PS51910"/>
    </source>
</evidence>
<dbReference type="SMART" id="SM00636">
    <property type="entry name" value="Glyco_18"/>
    <property type="match status" value="1"/>
</dbReference>
<gene>
    <name evidence="2" type="ORF">C7B45_02905</name>
</gene>
<organism evidence="2 3">
    <name type="scientific">Sulfobacillus acidophilus</name>
    <dbReference type="NCBI Taxonomy" id="53633"/>
    <lineage>
        <taxon>Bacteria</taxon>
        <taxon>Bacillati</taxon>
        <taxon>Bacillota</taxon>
        <taxon>Clostridia</taxon>
        <taxon>Eubacteriales</taxon>
        <taxon>Clostridiales Family XVII. Incertae Sedis</taxon>
        <taxon>Sulfobacillus</taxon>
    </lineage>
</organism>
<dbReference type="GO" id="GO:0005975">
    <property type="term" value="P:carbohydrate metabolic process"/>
    <property type="evidence" value="ECO:0007669"/>
    <property type="project" value="InterPro"/>
</dbReference>
<dbReference type="Pfam" id="PF00704">
    <property type="entry name" value="Glyco_hydro_18"/>
    <property type="match status" value="1"/>
</dbReference>
<dbReference type="AlphaFoldDB" id="A0A2T2WMT3"/>
<protein>
    <recommendedName>
        <fullName evidence="1">GH18 domain-containing protein</fullName>
    </recommendedName>
</protein>
<dbReference type="Gene3D" id="3.10.50.10">
    <property type="match status" value="1"/>
</dbReference>
<dbReference type="InterPro" id="IPR001223">
    <property type="entry name" value="Glyco_hydro18_cat"/>
</dbReference>
<dbReference type="InterPro" id="IPR011583">
    <property type="entry name" value="Chitinase_II/V-like_cat"/>
</dbReference>
<proteinExistence type="predicted"/>